<evidence type="ECO:0000313" key="1">
    <source>
        <dbReference type="EMBL" id="RUL79934.1"/>
    </source>
</evidence>
<dbReference type="Pfam" id="PF13376">
    <property type="entry name" value="OmdA"/>
    <property type="match status" value="1"/>
</dbReference>
<keyword evidence="2" id="KW-1185">Reference proteome</keyword>
<dbReference type="AlphaFoldDB" id="A0A432MBV2"/>
<name>A0A432MBV2_9GAMM</name>
<gene>
    <name evidence="1" type="ORF">EKH80_01715</name>
</gene>
<dbReference type="EMBL" id="RYYV01000001">
    <property type="protein sequence ID" value="RUL79934.1"/>
    <property type="molecule type" value="Genomic_DNA"/>
</dbReference>
<dbReference type="InterPro" id="IPR015018">
    <property type="entry name" value="DUF1905"/>
</dbReference>
<dbReference type="InterPro" id="IPR037079">
    <property type="entry name" value="AF2212/PG0164-like_sf"/>
</dbReference>
<proteinExistence type="predicted"/>
<comment type="caution">
    <text evidence="1">The sequence shown here is derived from an EMBL/GenBank/DDBJ whole genome shotgun (WGS) entry which is preliminary data.</text>
</comment>
<sequence length="198" mass="22216">MKNVGIPQELIAYEASAGIASRHWGAGMTILRFRSLIEINNINPYVLVSAQDAHQLKPGWRKPMPVRIRVNGEPEAPWRINMMPVGDGSFYLYLHAEVRKASGSKVGEVVDVELEFDNDYRSGPVHPMPPAFGTALENNPVARQAWDALIPSLQKEILRYFEQVKSADAKERHLERAMYVLSGGKARFMARSWNGDGD</sequence>
<dbReference type="SUPFAM" id="SSF141694">
    <property type="entry name" value="AF2212/PG0164-like"/>
    <property type="match status" value="1"/>
</dbReference>
<protein>
    <submittedName>
        <fullName evidence="1">DUF1905 domain-containing protein</fullName>
    </submittedName>
</protein>
<reference evidence="1 2" key="1">
    <citation type="submission" date="2018-12" db="EMBL/GenBank/DDBJ databases">
        <title>Dyella dinghuensis sp. nov. DHOA06 and Dyella choica sp. nov. 4M-K27, isolated from forest soil.</title>
        <authorList>
            <person name="Qiu L.-H."/>
            <person name="Gao Z.-H."/>
        </authorList>
    </citation>
    <scope>NUCLEOTIDE SEQUENCE [LARGE SCALE GENOMIC DNA]</scope>
    <source>
        <strain evidence="1 2">4M-K27</strain>
    </source>
</reference>
<dbReference type="OrthoDB" id="5700884at2"/>
<dbReference type="Proteomes" id="UP000274358">
    <property type="component" value="Unassembled WGS sequence"/>
</dbReference>
<evidence type="ECO:0000313" key="2">
    <source>
        <dbReference type="Proteomes" id="UP000274358"/>
    </source>
</evidence>
<dbReference type="Gene3D" id="2.40.30.100">
    <property type="entry name" value="AF2212/PG0164-like"/>
    <property type="match status" value="1"/>
</dbReference>
<organism evidence="1 2">
    <name type="scientific">Dyella choica</name>
    <dbReference type="NCBI Taxonomy" id="1927959"/>
    <lineage>
        <taxon>Bacteria</taxon>
        <taxon>Pseudomonadati</taxon>
        <taxon>Pseudomonadota</taxon>
        <taxon>Gammaproteobacteria</taxon>
        <taxon>Lysobacterales</taxon>
        <taxon>Rhodanobacteraceae</taxon>
        <taxon>Dyella</taxon>
    </lineage>
</organism>
<dbReference type="Pfam" id="PF08922">
    <property type="entry name" value="DUF1905"/>
    <property type="match status" value="1"/>
</dbReference>
<accession>A0A432MBV2</accession>